<dbReference type="Pfam" id="PF13561">
    <property type="entry name" value="adh_short_C2"/>
    <property type="match status" value="1"/>
</dbReference>
<comment type="similarity">
    <text evidence="1">Belongs to the short-chain dehydrogenases/reductases (SDR) family.</text>
</comment>
<dbReference type="FunFam" id="3.40.50.720:FF:000084">
    <property type="entry name" value="Short-chain dehydrogenase reductase"/>
    <property type="match status" value="1"/>
</dbReference>
<evidence type="ECO:0008006" key="5">
    <source>
        <dbReference type="Google" id="ProtNLM"/>
    </source>
</evidence>
<dbReference type="InterPro" id="IPR002347">
    <property type="entry name" value="SDR_fam"/>
</dbReference>
<dbReference type="PANTHER" id="PTHR42760:SF121">
    <property type="entry name" value="3-OXOACYL-(ACYL-CARRIER-PROTEIN) REDUCTASE"/>
    <property type="match status" value="1"/>
</dbReference>
<dbReference type="PRINTS" id="PR00080">
    <property type="entry name" value="SDRFAMILY"/>
</dbReference>
<keyword evidence="4" id="KW-1185">Reference proteome</keyword>
<dbReference type="Gene3D" id="3.40.50.720">
    <property type="entry name" value="NAD(P)-binding Rossmann-like Domain"/>
    <property type="match status" value="1"/>
</dbReference>
<evidence type="ECO:0000256" key="1">
    <source>
        <dbReference type="ARBA" id="ARBA00006484"/>
    </source>
</evidence>
<dbReference type="GO" id="GO:0016616">
    <property type="term" value="F:oxidoreductase activity, acting on the CH-OH group of donors, NAD or NADP as acceptor"/>
    <property type="evidence" value="ECO:0007669"/>
    <property type="project" value="TreeGrafter"/>
</dbReference>
<proteinExistence type="inferred from homology"/>
<organism evidence="3 4">
    <name type="scientific">Mycena sanguinolenta</name>
    <dbReference type="NCBI Taxonomy" id="230812"/>
    <lineage>
        <taxon>Eukaryota</taxon>
        <taxon>Fungi</taxon>
        <taxon>Dikarya</taxon>
        <taxon>Basidiomycota</taxon>
        <taxon>Agaricomycotina</taxon>
        <taxon>Agaricomycetes</taxon>
        <taxon>Agaricomycetidae</taxon>
        <taxon>Agaricales</taxon>
        <taxon>Marasmiineae</taxon>
        <taxon>Mycenaceae</taxon>
        <taxon>Mycena</taxon>
    </lineage>
</organism>
<dbReference type="AlphaFoldDB" id="A0A8H6YPP6"/>
<gene>
    <name evidence="3" type="ORF">MSAN_01048900</name>
</gene>
<name>A0A8H6YPP6_9AGAR</name>
<dbReference type="SUPFAM" id="SSF51735">
    <property type="entry name" value="NAD(P)-binding Rossmann-fold domains"/>
    <property type="match status" value="1"/>
</dbReference>
<keyword evidence="2" id="KW-0521">NADP</keyword>
<dbReference type="PROSITE" id="PS00061">
    <property type="entry name" value="ADH_SHORT"/>
    <property type="match status" value="1"/>
</dbReference>
<dbReference type="NCBIfam" id="NF005559">
    <property type="entry name" value="PRK07231.1"/>
    <property type="match status" value="1"/>
</dbReference>
<protein>
    <recommendedName>
        <fullName evidence="5">NAD-binding protein</fullName>
    </recommendedName>
</protein>
<evidence type="ECO:0000313" key="3">
    <source>
        <dbReference type="EMBL" id="KAF7363908.1"/>
    </source>
</evidence>
<evidence type="ECO:0000313" key="4">
    <source>
        <dbReference type="Proteomes" id="UP000623467"/>
    </source>
</evidence>
<dbReference type="Proteomes" id="UP000623467">
    <property type="component" value="Unassembled WGS sequence"/>
</dbReference>
<dbReference type="PRINTS" id="PR00081">
    <property type="entry name" value="GDHRDH"/>
</dbReference>
<dbReference type="GO" id="GO:0048038">
    <property type="term" value="F:quinone binding"/>
    <property type="evidence" value="ECO:0007669"/>
    <property type="project" value="TreeGrafter"/>
</dbReference>
<sequence length="260" mass="27395">MSAATQEYTRVAIVTGASRGIGKGIALRLAADGLDVVVADLADQKDPLDAVAEEIRGLGRKALTVSCDVSKEDEVQAMVDTAVSELGRLDVMVANAGISFAGSVMNAEIEVWEKCWAVNIKGVLFCYKHAARQMVKQGAGGRIIGASSICGQRGYANLGAYCISKAAVRSLTQTTALELREHNITVNAYAPGAIDTAMVANPLDEVHGAGYFVKQLLKLPEGIRTGQPSDVANVVSFLVSPKSHFVTGQTLCVDDGVHFT</sequence>
<dbReference type="OrthoDB" id="498125at2759"/>
<dbReference type="EMBL" id="JACAZH010000007">
    <property type="protein sequence ID" value="KAF7363908.1"/>
    <property type="molecule type" value="Genomic_DNA"/>
</dbReference>
<dbReference type="InterPro" id="IPR036291">
    <property type="entry name" value="NAD(P)-bd_dom_sf"/>
</dbReference>
<evidence type="ECO:0000256" key="2">
    <source>
        <dbReference type="ARBA" id="ARBA00022857"/>
    </source>
</evidence>
<dbReference type="GO" id="GO:0006633">
    <property type="term" value="P:fatty acid biosynthetic process"/>
    <property type="evidence" value="ECO:0007669"/>
    <property type="project" value="TreeGrafter"/>
</dbReference>
<reference evidence="3" key="1">
    <citation type="submission" date="2020-05" db="EMBL/GenBank/DDBJ databases">
        <title>Mycena genomes resolve the evolution of fungal bioluminescence.</title>
        <authorList>
            <person name="Tsai I.J."/>
        </authorList>
    </citation>
    <scope>NUCLEOTIDE SEQUENCE</scope>
    <source>
        <strain evidence="3">160909Yilan</strain>
    </source>
</reference>
<accession>A0A8H6YPP6</accession>
<dbReference type="PANTHER" id="PTHR42760">
    <property type="entry name" value="SHORT-CHAIN DEHYDROGENASES/REDUCTASES FAMILY MEMBER"/>
    <property type="match status" value="1"/>
</dbReference>
<dbReference type="InterPro" id="IPR020904">
    <property type="entry name" value="Sc_DH/Rdtase_CS"/>
</dbReference>
<comment type="caution">
    <text evidence="3">The sequence shown here is derived from an EMBL/GenBank/DDBJ whole genome shotgun (WGS) entry which is preliminary data.</text>
</comment>